<feature type="non-terminal residue" evidence="1">
    <location>
        <position position="95"/>
    </location>
</feature>
<dbReference type="GeneID" id="25916251"/>
<proteinExistence type="predicted"/>
<name>A0A0L0F552_9EUKA</name>
<sequence length="95" mass="10950">MYGLGNQAEMRRAAQKAGEMVDKQIELKLVAFNDHTREGHTFDYSKYYRNVLFPSVPIGELAAPVTSVHAMKMNNKRQKNPNRVLWRSKWNIAGK</sequence>
<evidence type="ECO:0000313" key="1">
    <source>
        <dbReference type="EMBL" id="KNC71711.1"/>
    </source>
</evidence>
<protein>
    <submittedName>
        <fullName evidence="1">Uncharacterized protein</fullName>
    </submittedName>
</protein>
<keyword evidence="2" id="KW-1185">Reference proteome</keyword>
<reference evidence="1 2" key="1">
    <citation type="submission" date="2011-02" db="EMBL/GenBank/DDBJ databases">
        <title>The Genome Sequence of Sphaeroforma arctica JP610.</title>
        <authorList>
            <consortium name="The Broad Institute Genome Sequencing Platform"/>
            <person name="Russ C."/>
            <person name="Cuomo C."/>
            <person name="Young S.K."/>
            <person name="Zeng Q."/>
            <person name="Gargeya S."/>
            <person name="Alvarado L."/>
            <person name="Berlin A."/>
            <person name="Chapman S.B."/>
            <person name="Chen Z."/>
            <person name="Freedman E."/>
            <person name="Gellesch M."/>
            <person name="Goldberg J."/>
            <person name="Griggs A."/>
            <person name="Gujja S."/>
            <person name="Heilman E."/>
            <person name="Heiman D."/>
            <person name="Howarth C."/>
            <person name="Mehta T."/>
            <person name="Neiman D."/>
            <person name="Pearson M."/>
            <person name="Roberts A."/>
            <person name="Saif S."/>
            <person name="Shea T."/>
            <person name="Shenoy N."/>
            <person name="Sisk P."/>
            <person name="Stolte C."/>
            <person name="Sykes S."/>
            <person name="White J."/>
            <person name="Yandava C."/>
            <person name="Burger G."/>
            <person name="Gray M.W."/>
            <person name="Holland P.W.H."/>
            <person name="King N."/>
            <person name="Lang F.B.F."/>
            <person name="Roger A.J."/>
            <person name="Ruiz-Trillo I."/>
            <person name="Haas B."/>
            <person name="Nusbaum C."/>
            <person name="Birren B."/>
        </authorList>
    </citation>
    <scope>NUCLEOTIDE SEQUENCE [LARGE SCALE GENOMIC DNA]</scope>
    <source>
        <strain evidence="1 2">JP610</strain>
    </source>
</reference>
<dbReference type="AlphaFoldDB" id="A0A0L0F552"/>
<organism evidence="1 2">
    <name type="scientific">Sphaeroforma arctica JP610</name>
    <dbReference type="NCBI Taxonomy" id="667725"/>
    <lineage>
        <taxon>Eukaryota</taxon>
        <taxon>Ichthyosporea</taxon>
        <taxon>Ichthyophonida</taxon>
        <taxon>Sphaeroforma</taxon>
    </lineage>
</organism>
<gene>
    <name evidence="1" type="ORF">SARC_15747</name>
</gene>
<accession>A0A0L0F552</accession>
<dbReference type="EMBL" id="KQ248251">
    <property type="protein sequence ID" value="KNC71711.1"/>
    <property type="molecule type" value="Genomic_DNA"/>
</dbReference>
<dbReference type="RefSeq" id="XP_014145613.1">
    <property type="nucleotide sequence ID" value="XM_014290138.1"/>
</dbReference>
<evidence type="ECO:0000313" key="2">
    <source>
        <dbReference type="Proteomes" id="UP000054560"/>
    </source>
</evidence>
<dbReference type="Proteomes" id="UP000054560">
    <property type="component" value="Unassembled WGS sequence"/>
</dbReference>